<proteinExistence type="predicted"/>
<evidence type="ECO:0000256" key="1">
    <source>
        <dbReference type="SAM" id="Phobius"/>
    </source>
</evidence>
<dbReference type="GeneID" id="37023702"/>
<protein>
    <recommendedName>
        <fullName evidence="4">SUR7-domain-containing protein</fullName>
    </recommendedName>
</protein>
<accession>A0A316V6A3</accession>
<dbReference type="InterPro" id="IPR009571">
    <property type="entry name" value="SUR7/Rim9-like_fungi"/>
</dbReference>
<dbReference type="GO" id="GO:0031505">
    <property type="term" value="P:fungal-type cell wall organization"/>
    <property type="evidence" value="ECO:0007669"/>
    <property type="project" value="TreeGrafter"/>
</dbReference>
<keyword evidence="1" id="KW-0472">Membrane</keyword>
<dbReference type="PANTHER" id="PTHR28019">
    <property type="entry name" value="CELL MEMBRANE PROTEIN YLR413W-RELATED"/>
    <property type="match status" value="1"/>
</dbReference>
<gene>
    <name evidence="2" type="ORF">FA14DRAFT_192121</name>
</gene>
<dbReference type="Gene3D" id="1.20.140.150">
    <property type="match status" value="1"/>
</dbReference>
<dbReference type="InParanoid" id="A0A316V6A3"/>
<feature type="transmembrane region" description="Helical" evidence="1">
    <location>
        <begin position="184"/>
        <end position="207"/>
    </location>
</feature>
<dbReference type="Pfam" id="PF06687">
    <property type="entry name" value="SUR7"/>
    <property type="match status" value="1"/>
</dbReference>
<evidence type="ECO:0008006" key="4">
    <source>
        <dbReference type="Google" id="ProtNLM"/>
    </source>
</evidence>
<dbReference type="OrthoDB" id="3349852at2759"/>
<dbReference type="EMBL" id="KZ819605">
    <property type="protein sequence ID" value="PWN33090.1"/>
    <property type="molecule type" value="Genomic_DNA"/>
</dbReference>
<sequence>MVAFFCVGLGEFLTFAAMVLGILVNMGQISQNIVARNIYITSLDTTGFETALRTNANNQNVNVDDIFAANQAAPELAGNGVKNEYKWGLYSFCAGAENFKTIACSSRNFGYKYQPLNVLQADISSQYRSFVSETVSASTFQDSSYLARFSNAANYIIFVATVVIGVSFLIAFLAHRFAFLMGALLALAGAALFFVGAAIWTAIIYKVRHSLADQQNTSGLDANYGNALWMTWAAGGASVLAVIPLLISCISGRRSKY</sequence>
<dbReference type="GO" id="GO:0051285">
    <property type="term" value="C:cell cortex of cell tip"/>
    <property type="evidence" value="ECO:0007669"/>
    <property type="project" value="TreeGrafter"/>
</dbReference>
<evidence type="ECO:0000313" key="2">
    <source>
        <dbReference type="EMBL" id="PWN33090.1"/>
    </source>
</evidence>
<keyword evidence="1" id="KW-1133">Transmembrane helix</keyword>
<reference evidence="2 3" key="1">
    <citation type="journal article" date="2018" name="Mol. Biol. Evol.">
        <title>Broad Genomic Sampling Reveals a Smut Pathogenic Ancestry of the Fungal Clade Ustilaginomycotina.</title>
        <authorList>
            <person name="Kijpornyongpan T."/>
            <person name="Mondo S.J."/>
            <person name="Barry K."/>
            <person name="Sandor L."/>
            <person name="Lee J."/>
            <person name="Lipzen A."/>
            <person name="Pangilinan J."/>
            <person name="LaButti K."/>
            <person name="Hainaut M."/>
            <person name="Henrissat B."/>
            <person name="Grigoriev I.V."/>
            <person name="Spatafora J.W."/>
            <person name="Aime M.C."/>
        </authorList>
    </citation>
    <scope>NUCLEOTIDE SEQUENCE [LARGE SCALE GENOMIC DNA]</scope>
    <source>
        <strain evidence="2 3">MCA 3882</strain>
    </source>
</reference>
<organism evidence="2 3">
    <name type="scientific">Meira miltonrushii</name>
    <dbReference type="NCBI Taxonomy" id="1280837"/>
    <lineage>
        <taxon>Eukaryota</taxon>
        <taxon>Fungi</taxon>
        <taxon>Dikarya</taxon>
        <taxon>Basidiomycota</taxon>
        <taxon>Ustilaginomycotina</taxon>
        <taxon>Exobasidiomycetes</taxon>
        <taxon>Exobasidiales</taxon>
        <taxon>Brachybasidiaceae</taxon>
        <taxon>Meira</taxon>
    </lineage>
</organism>
<dbReference type="RefSeq" id="XP_025353392.1">
    <property type="nucleotide sequence ID" value="XM_025501921.1"/>
</dbReference>
<keyword evidence="3" id="KW-1185">Reference proteome</keyword>
<dbReference type="Proteomes" id="UP000245771">
    <property type="component" value="Unassembled WGS sequence"/>
</dbReference>
<feature type="transmembrane region" description="Helical" evidence="1">
    <location>
        <begin position="227"/>
        <end position="247"/>
    </location>
</feature>
<dbReference type="GO" id="GO:0005886">
    <property type="term" value="C:plasma membrane"/>
    <property type="evidence" value="ECO:0007669"/>
    <property type="project" value="InterPro"/>
</dbReference>
<dbReference type="PANTHER" id="PTHR28019:SF2">
    <property type="entry name" value="CELL MEMBRANE PROTEIN YLR413W-RELATED"/>
    <property type="match status" value="1"/>
</dbReference>
<evidence type="ECO:0000313" key="3">
    <source>
        <dbReference type="Proteomes" id="UP000245771"/>
    </source>
</evidence>
<keyword evidence="1" id="KW-0812">Transmembrane</keyword>
<feature type="transmembrane region" description="Helical" evidence="1">
    <location>
        <begin position="152"/>
        <end position="172"/>
    </location>
</feature>
<dbReference type="InterPro" id="IPR052413">
    <property type="entry name" value="SUR7_domain"/>
</dbReference>
<dbReference type="AlphaFoldDB" id="A0A316V6A3"/>
<name>A0A316V6A3_9BASI</name>